<dbReference type="OrthoDB" id="4072826at2759"/>
<dbReference type="PROSITE" id="PS51186">
    <property type="entry name" value="GNAT"/>
    <property type="match status" value="1"/>
</dbReference>
<dbReference type="InterPro" id="IPR000182">
    <property type="entry name" value="GNAT_dom"/>
</dbReference>
<dbReference type="RefSeq" id="XP_040710509.1">
    <property type="nucleotide sequence ID" value="XM_040861311.1"/>
</dbReference>
<dbReference type="InterPro" id="IPR016181">
    <property type="entry name" value="Acyl_CoA_acyltransferase"/>
</dbReference>
<dbReference type="Pfam" id="PF13302">
    <property type="entry name" value="Acetyltransf_3"/>
    <property type="match status" value="1"/>
</dbReference>
<dbReference type="EMBL" id="MCFJ01000020">
    <property type="protein sequence ID" value="ORY57157.1"/>
    <property type="molecule type" value="Genomic_DNA"/>
</dbReference>
<reference evidence="3 4" key="1">
    <citation type="submission" date="2016-07" db="EMBL/GenBank/DDBJ databases">
        <title>Pervasive Adenine N6-methylation of Active Genes in Fungi.</title>
        <authorList>
            <consortium name="DOE Joint Genome Institute"/>
            <person name="Mondo S.J."/>
            <person name="Dannebaum R.O."/>
            <person name="Kuo R.C."/>
            <person name="Labutti K."/>
            <person name="Haridas S."/>
            <person name="Kuo A."/>
            <person name="Salamov A."/>
            <person name="Ahrendt S.R."/>
            <person name="Lipzen A."/>
            <person name="Sullivan W."/>
            <person name="Andreopoulos W.B."/>
            <person name="Clum A."/>
            <person name="Lindquist E."/>
            <person name="Daum C."/>
            <person name="Ramamoorthy G.K."/>
            <person name="Gryganskyi A."/>
            <person name="Culley D."/>
            <person name="Magnuson J.K."/>
            <person name="James T.Y."/>
            <person name="O'Malley M.A."/>
            <person name="Stajich J.E."/>
            <person name="Spatafora J.W."/>
            <person name="Visel A."/>
            <person name="Grigoriev I.V."/>
        </authorList>
    </citation>
    <scope>NUCLEOTIDE SEQUENCE [LARGE SCALE GENOMIC DNA]</scope>
    <source>
        <strain evidence="3 4">CBS 129021</strain>
    </source>
</reference>
<dbReference type="SUPFAM" id="SSF55729">
    <property type="entry name" value="Acyl-CoA N-acyltransferases (Nat)"/>
    <property type="match status" value="1"/>
</dbReference>
<evidence type="ECO:0000259" key="2">
    <source>
        <dbReference type="PROSITE" id="PS51186"/>
    </source>
</evidence>
<sequence>MASNPSKVKVKTTLPTRPFPPASERPRIITERLTIRPFSQDDLEGYHELRRQPEVMIYTSVGRIDLDLAETQEKLNLFLPPNDANTYNFAVYLSATGEFIGCGGVHKTNFGWVGWPEVGYMFKQEHWGRGYATEFVKGFVKAWWKLPRSLAKLEVDALSVEGGGGLGEDGVPEQLSAMVESKNRASMNIMAKVGFRQFKEWEEADNRPGFGGVPVILSGFVLSLGDKA</sequence>
<dbReference type="InterPro" id="IPR051531">
    <property type="entry name" value="N-acetyltransferase"/>
</dbReference>
<dbReference type="Proteomes" id="UP000193689">
    <property type="component" value="Unassembled WGS sequence"/>
</dbReference>
<feature type="domain" description="N-acetyltransferase" evidence="2">
    <location>
        <begin position="33"/>
        <end position="227"/>
    </location>
</feature>
<feature type="region of interest" description="Disordered" evidence="1">
    <location>
        <begin position="1"/>
        <end position="23"/>
    </location>
</feature>
<comment type="caution">
    <text evidence="3">The sequence shown here is derived from an EMBL/GenBank/DDBJ whole genome shotgun (WGS) entry which is preliminary data.</text>
</comment>
<organism evidence="3 4">
    <name type="scientific">Pseudomassariella vexata</name>
    <dbReference type="NCBI Taxonomy" id="1141098"/>
    <lineage>
        <taxon>Eukaryota</taxon>
        <taxon>Fungi</taxon>
        <taxon>Dikarya</taxon>
        <taxon>Ascomycota</taxon>
        <taxon>Pezizomycotina</taxon>
        <taxon>Sordariomycetes</taxon>
        <taxon>Xylariomycetidae</taxon>
        <taxon>Amphisphaeriales</taxon>
        <taxon>Pseudomassariaceae</taxon>
        <taxon>Pseudomassariella</taxon>
    </lineage>
</organism>
<protein>
    <submittedName>
        <fullName evidence="3">GNAT domain-domain-containing protein</fullName>
    </submittedName>
</protein>
<gene>
    <name evidence="3" type="ORF">BCR38DRAFT_449783</name>
</gene>
<keyword evidence="4" id="KW-1185">Reference proteome</keyword>
<name>A0A1Y2DD83_9PEZI</name>
<dbReference type="GeneID" id="63777523"/>
<evidence type="ECO:0000313" key="4">
    <source>
        <dbReference type="Proteomes" id="UP000193689"/>
    </source>
</evidence>
<dbReference type="Gene3D" id="3.40.630.30">
    <property type="match status" value="1"/>
</dbReference>
<evidence type="ECO:0000313" key="3">
    <source>
        <dbReference type="EMBL" id="ORY57157.1"/>
    </source>
</evidence>
<dbReference type="GO" id="GO:0016747">
    <property type="term" value="F:acyltransferase activity, transferring groups other than amino-acyl groups"/>
    <property type="evidence" value="ECO:0007669"/>
    <property type="project" value="InterPro"/>
</dbReference>
<dbReference type="AlphaFoldDB" id="A0A1Y2DD83"/>
<dbReference type="PANTHER" id="PTHR43792:SF1">
    <property type="entry name" value="N-ACETYLTRANSFERASE DOMAIN-CONTAINING PROTEIN"/>
    <property type="match status" value="1"/>
</dbReference>
<accession>A0A1Y2DD83</accession>
<dbReference type="InParanoid" id="A0A1Y2DD83"/>
<dbReference type="PANTHER" id="PTHR43792">
    <property type="entry name" value="GNAT FAMILY, PUTATIVE (AFU_ORTHOLOGUE AFUA_3G00765)-RELATED-RELATED"/>
    <property type="match status" value="1"/>
</dbReference>
<proteinExistence type="predicted"/>
<evidence type="ECO:0000256" key="1">
    <source>
        <dbReference type="SAM" id="MobiDB-lite"/>
    </source>
</evidence>